<evidence type="ECO:0000313" key="3">
    <source>
        <dbReference type="Proteomes" id="UP000054538"/>
    </source>
</evidence>
<accession>A0A0D0BKF3</accession>
<gene>
    <name evidence="2" type="ORF">PAXRUDRAFT_22334</name>
</gene>
<reference evidence="3" key="2">
    <citation type="submission" date="2015-01" db="EMBL/GenBank/DDBJ databases">
        <title>Evolutionary Origins and Diversification of the Mycorrhizal Mutualists.</title>
        <authorList>
            <consortium name="DOE Joint Genome Institute"/>
            <consortium name="Mycorrhizal Genomics Consortium"/>
            <person name="Kohler A."/>
            <person name="Kuo A."/>
            <person name="Nagy L.G."/>
            <person name="Floudas D."/>
            <person name="Copeland A."/>
            <person name="Barry K.W."/>
            <person name="Cichocki N."/>
            <person name="Veneault-Fourrey C."/>
            <person name="LaButti K."/>
            <person name="Lindquist E.A."/>
            <person name="Lipzen A."/>
            <person name="Lundell T."/>
            <person name="Morin E."/>
            <person name="Murat C."/>
            <person name="Riley R."/>
            <person name="Ohm R."/>
            <person name="Sun H."/>
            <person name="Tunlid A."/>
            <person name="Henrissat B."/>
            <person name="Grigoriev I.V."/>
            <person name="Hibbett D.S."/>
            <person name="Martin F."/>
        </authorList>
    </citation>
    <scope>NUCLEOTIDE SEQUENCE [LARGE SCALE GENOMIC DNA]</scope>
    <source>
        <strain evidence="3">Ve08.2h10</strain>
    </source>
</reference>
<proteinExistence type="predicted"/>
<organism evidence="2 3">
    <name type="scientific">Paxillus rubicundulus Ve08.2h10</name>
    <dbReference type="NCBI Taxonomy" id="930991"/>
    <lineage>
        <taxon>Eukaryota</taxon>
        <taxon>Fungi</taxon>
        <taxon>Dikarya</taxon>
        <taxon>Basidiomycota</taxon>
        <taxon>Agaricomycotina</taxon>
        <taxon>Agaricomycetes</taxon>
        <taxon>Agaricomycetidae</taxon>
        <taxon>Boletales</taxon>
        <taxon>Paxilineae</taxon>
        <taxon>Paxillaceae</taxon>
        <taxon>Paxillus</taxon>
    </lineage>
</organism>
<feature type="region of interest" description="Disordered" evidence="1">
    <location>
        <begin position="1"/>
        <end position="112"/>
    </location>
</feature>
<feature type="compositionally biased region" description="Basic and acidic residues" evidence="1">
    <location>
        <begin position="22"/>
        <end position="41"/>
    </location>
</feature>
<feature type="compositionally biased region" description="Low complexity" evidence="1">
    <location>
        <begin position="83"/>
        <end position="92"/>
    </location>
</feature>
<keyword evidence="3" id="KW-1185">Reference proteome</keyword>
<sequence length="112" mass="11626">MEAGGSKLEEKQALDGNQGGKGGEKGKKKEKKEKKIERVAKGSDGVQAPEPPKALSPAPSKGPTRPSAWATSKLPVTPSKRAPSLGPGSSPSKKANAIEAKDTFGHTKGKIW</sequence>
<dbReference type="HOGENOM" id="CLU_2146690_0_0_1"/>
<dbReference type="AlphaFoldDB" id="A0A0D0BKF3"/>
<evidence type="ECO:0000256" key="1">
    <source>
        <dbReference type="SAM" id="MobiDB-lite"/>
    </source>
</evidence>
<dbReference type="EMBL" id="KN831173">
    <property type="protein sequence ID" value="KIK72152.1"/>
    <property type="molecule type" value="Genomic_DNA"/>
</dbReference>
<reference evidence="2 3" key="1">
    <citation type="submission" date="2014-04" db="EMBL/GenBank/DDBJ databases">
        <authorList>
            <consortium name="DOE Joint Genome Institute"/>
            <person name="Kuo A."/>
            <person name="Kohler A."/>
            <person name="Jargeat P."/>
            <person name="Nagy L.G."/>
            <person name="Floudas D."/>
            <person name="Copeland A."/>
            <person name="Barry K.W."/>
            <person name="Cichocki N."/>
            <person name="Veneault-Fourrey C."/>
            <person name="LaButti K."/>
            <person name="Lindquist E.A."/>
            <person name="Lipzen A."/>
            <person name="Lundell T."/>
            <person name="Morin E."/>
            <person name="Murat C."/>
            <person name="Sun H."/>
            <person name="Tunlid A."/>
            <person name="Henrissat B."/>
            <person name="Grigoriev I.V."/>
            <person name="Hibbett D.S."/>
            <person name="Martin F."/>
            <person name="Nordberg H.P."/>
            <person name="Cantor M.N."/>
            <person name="Hua S.X."/>
        </authorList>
    </citation>
    <scope>NUCLEOTIDE SEQUENCE [LARGE SCALE GENOMIC DNA]</scope>
    <source>
        <strain evidence="2 3">Ve08.2h10</strain>
    </source>
</reference>
<protein>
    <submittedName>
        <fullName evidence="2">Uncharacterized protein</fullName>
    </submittedName>
</protein>
<dbReference type="InParanoid" id="A0A0D0BKF3"/>
<dbReference type="Proteomes" id="UP000054538">
    <property type="component" value="Unassembled WGS sequence"/>
</dbReference>
<name>A0A0D0BKF3_9AGAM</name>
<evidence type="ECO:0000313" key="2">
    <source>
        <dbReference type="EMBL" id="KIK72152.1"/>
    </source>
</evidence>